<evidence type="ECO:0000313" key="2">
    <source>
        <dbReference type="Proteomes" id="UP000603865"/>
    </source>
</evidence>
<accession>A0A918CMQ3</accession>
<proteinExistence type="predicted"/>
<gene>
    <name evidence="1" type="ORF">GCM10008957_45550</name>
</gene>
<evidence type="ECO:0000313" key="1">
    <source>
        <dbReference type="EMBL" id="GGR29407.1"/>
    </source>
</evidence>
<reference evidence="1" key="2">
    <citation type="submission" date="2020-09" db="EMBL/GenBank/DDBJ databases">
        <authorList>
            <person name="Sun Q."/>
            <person name="Ohkuma M."/>
        </authorList>
    </citation>
    <scope>NUCLEOTIDE SEQUENCE</scope>
    <source>
        <strain evidence="1">JCM 31311</strain>
    </source>
</reference>
<sequence length="131" mass="13664">MPVGNSAAFTPFRAIDGVLGGIKARKDCVAEVVKARRNGVPTIATAYGEVLGDMMKNPDLIPLLGMYELAGGGYAKKSDAVFEAAVVVHGNGKYEVFSDLNAAALELLYNRTPTGIHVGGWAPECSPVAAL</sequence>
<dbReference type="AlphaFoldDB" id="A0A918CMQ3"/>
<organism evidence="1 2">
    <name type="scientific">Deinococcus ruber</name>
    <dbReference type="NCBI Taxonomy" id="1848197"/>
    <lineage>
        <taxon>Bacteria</taxon>
        <taxon>Thermotogati</taxon>
        <taxon>Deinococcota</taxon>
        <taxon>Deinococci</taxon>
        <taxon>Deinococcales</taxon>
        <taxon>Deinococcaceae</taxon>
        <taxon>Deinococcus</taxon>
    </lineage>
</organism>
<keyword evidence="2" id="KW-1185">Reference proteome</keyword>
<dbReference type="EMBL" id="BMQL01000046">
    <property type="protein sequence ID" value="GGR29407.1"/>
    <property type="molecule type" value="Genomic_DNA"/>
</dbReference>
<comment type="caution">
    <text evidence="1">The sequence shown here is derived from an EMBL/GenBank/DDBJ whole genome shotgun (WGS) entry which is preliminary data.</text>
</comment>
<protein>
    <submittedName>
        <fullName evidence="1">Uncharacterized protein</fullName>
    </submittedName>
</protein>
<dbReference type="Proteomes" id="UP000603865">
    <property type="component" value="Unassembled WGS sequence"/>
</dbReference>
<name>A0A918CMQ3_9DEIO</name>
<reference evidence="1" key="1">
    <citation type="journal article" date="2014" name="Int. J. Syst. Evol. Microbiol.">
        <title>Complete genome sequence of Corynebacterium casei LMG S-19264T (=DSM 44701T), isolated from a smear-ripened cheese.</title>
        <authorList>
            <consortium name="US DOE Joint Genome Institute (JGI-PGF)"/>
            <person name="Walter F."/>
            <person name="Albersmeier A."/>
            <person name="Kalinowski J."/>
            <person name="Ruckert C."/>
        </authorList>
    </citation>
    <scope>NUCLEOTIDE SEQUENCE</scope>
    <source>
        <strain evidence="1">JCM 31311</strain>
    </source>
</reference>